<reference evidence="9" key="1">
    <citation type="submission" date="2014-11" db="EMBL/GenBank/DDBJ databases">
        <authorList>
            <person name="Otto D Thomas"/>
            <person name="Naeem Raeece"/>
        </authorList>
    </citation>
    <scope>NUCLEOTIDE SEQUENCE</scope>
</reference>
<dbReference type="SMART" id="SM00230">
    <property type="entry name" value="CysPc"/>
    <property type="match status" value="1"/>
</dbReference>
<feature type="domain" description="Calpain catalytic" evidence="8">
    <location>
        <begin position="83"/>
        <end position="350"/>
    </location>
</feature>
<accession>A0A0G4HU05</accession>
<dbReference type="AlphaFoldDB" id="A0A0G4HU05"/>
<dbReference type="Pfam" id="PF00648">
    <property type="entry name" value="Peptidase_C2"/>
    <property type="match status" value="2"/>
</dbReference>
<feature type="region of interest" description="Disordered" evidence="7">
    <location>
        <begin position="1"/>
        <end position="54"/>
    </location>
</feature>
<dbReference type="GO" id="GO:0004198">
    <property type="term" value="F:calcium-dependent cysteine-type endopeptidase activity"/>
    <property type="evidence" value="ECO:0007669"/>
    <property type="project" value="InterPro"/>
</dbReference>
<dbReference type="VEuPathDB" id="CryptoDB:Cvel_8565"/>
<keyword evidence="3" id="KW-0378">Hydrolase</keyword>
<dbReference type="PROSITE" id="PS50203">
    <property type="entry name" value="CALPAIN_CAT"/>
    <property type="match status" value="1"/>
</dbReference>
<dbReference type="Gene3D" id="2.60.120.380">
    <property type="match status" value="3"/>
</dbReference>
<organism evidence="9">
    <name type="scientific">Chromera velia CCMP2878</name>
    <dbReference type="NCBI Taxonomy" id="1169474"/>
    <lineage>
        <taxon>Eukaryota</taxon>
        <taxon>Sar</taxon>
        <taxon>Alveolata</taxon>
        <taxon>Colpodellida</taxon>
        <taxon>Chromeraceae</taxon>
        <taxon>Chromera</taxon>
    </lineage>
</organism>
<evidence type="ECO:0000256" key="6">
    <source>
        <dbReference type="PROSITE-ProRule" id="PRU00239"/>
    </source>
</evidence>
<name>A0A0G4HU05_9ALVE</name>
<feature type="compositionally biased region" description="Basic and acidic residues" evidence="7">
    <location>
        <begin position="16"/>
        <end position="39"/>
    </location>
</feature>
<dbReference type="GO" id="GO:0006508">
    <property type="term" value="P:proteolysis"/>
    <property type="evidence" value="ECO:0007669"/>
    <property type="project" value="UniProtKB-KW"/>
</dbReference>
<dbReference type="SUPFAM" id="SSF49758">
    <property type="entry name" value="Calpain large subunit, middle domain (domain III)"/>
    <property type="match status" value="3"/>
</dbReference>
<dbReference type="SUPFAM" id="SSF54001">
    <property type="entry name" value="Cysteine proteinases"/>
    <property type="match status" value="1"/>
</dbReference>
<evidence type="ECO:0000256" key="2">
    <source>
        <dbReference type="ARBA" id="ARBA00022670"/>
    </source>
</evidence>
<dbReference type="InterPro" id="IPR038765">
    <property type="entry name" value="Papain-like_cys_pep_sf"/>
</dbReference>
<evidence type="ECO:0000313" key="9">
    <source>
        <dbReference type="EMBL" id="CEM47895.1"/>
    </source>
</evidence>
<dbReference type="InterPro" id="IPR036213">
    <property type="entry name" value="Calpain_III_sf"/>
</dbReference>
<comment type="similarity">
    <text evidence="1">Belongs to the peptidase C2 family.</text>
</comment>
<feature type="active site" evidence="5">
    <location>
        <position position="292"/>
    </location>
</feature>
<protein>
    <recommendedName>
        <fullName evidence="8">Calpain catalytic domain-containing protein</fullName>
    </recommendedName>
</protein>
<evidence type="ECO:0000256" key="1">
    <source>
        <dbReference type="ARBA" id="ARBA00007623"/>
    </source>
</evidence>
<keyword evidence="2" id="KW-0645">Protease</keyword>
<dbReference type="PANTHER" id="PTHR10183:SF379">
    <property type="entry name" value="CALPAIN-5"/>
    <property type="match status" value="1"/>
</dbReference>
<sequence>MATEEPTHGGLTVPKQESHAKEKKSIHYDINTKDEKEEVPQEQDAEPSADEYKSPMDEMMDRLKAETELVPTIMDEYNRNGTTFEDPNFPPDDSSLYKSAVNLPDYVADGHGVTSWRRPEYIRPKHAVIFTENKPPSDVIPGDLPDHAFVGALAVVSIHPHILGNLFVHVDKWKEVGLVVCRFFKEGDWREVLIDTRIPYCDDVNRGKCPAYAYNDTKEEMWVCLLEKAYAKLHGCYEAVAHRFFLQGCVLACVCESEDDEIDRTDGVMYNTAYAILDVVEVEDLRLIRIRNPWGDTDWKGAFADNDIMWNNYPELKERLGYQFGPDGTWWMRFEDWAEVYNKFYVCRLFPARYSQAVTPSMWHGLAAAGPPRCFTQPKDQPNPNLNATGVTNLNATAATGLSLGATMNTVAGGEPSDAASHMAATVRTARSVADGTVGGDDDAKSTYTAVTGAGTAVTGAGYLKDSPSAPATTDPDPKWFNNPQFRLTLHAKKTTTLFISLCQSEAVAHLPVNFVLISVKNQSRLWECNEADIVGMAVQQGDEKVPRREVTLELAVDPKRSGNSFVLVCYQDSPKIDTTLRHKFFLRLFASEKFALDAFSAPWHRHFKAEWRLESAGGRRHKRTGAENILWARNPQLILNFKKPTVVKIVLERSIKKSRRESQALGLGITRLHSSSEMPKKRGGALLATKATTVKKGAERDKSPLANEPPPEIGRALRKLQILHTDLWQESSYAHEDWACMHLKVTPQQGPLVVVPTLQDPGAIGTFTMRIHADRPLKDAVKLDEATNVVLISQWSVTKNQTWKRNPKFLLTVYETIHITITLARLDKPWRKTVAQDNVGAMMAFYVLRGTEIDIRHIEAETPFLPGHENSLVGLGDELNFQMMLQTNELTLDVTDDNVPHTILCCTYQPGKLGDFMLRLSTNHRRFEIEEVT</sequence>
<dbReference type="InterPro" id="IPR001300">
    <property type="entry name" value="Peptidase_C2_calpain_cat"/>
</dbReference>
<feature type="compositionally biased region" description="Acidic residues" evidence="7">
    <location>
        <begin position="40"/>
        <end position="49"/>
    </location>
</feature>
<evidence type="ECO:0000256" key="3">
    <source>
        <dbReference type="ARBA" id="ARBA00022801"/>
    </source>
</evidence>
<evidence type="ECO:0000259" key="8">
    <source>
        <dbReference type="PROSITE" id="PS50203"/>
    </source>
</evidence>
<dbReference type="EMBL" id="CDMZ01003875">
    <property type="protein sequence ID" value="CEM47895.1"/>
    <property type="molecule type" value="Genomic_DNA"/>
</dbReference>
<dbReference type="PANTHER" id="PTHR10183">
    <property type="entry name" value="CALPAIN"/>
    <property type="match status" value="1"/>
</dbReference>
<keyword evidence="4" id="KW-0788">Thiol protease</keyword>
<evidence type="ECO:0000256" key="5">
    <source>
        <dbReference type="PIRSR" id="PIRSR622684-1"/>
    </source>
</evidence>
<dbReference type="PRINTS" id="PR00704">
    <property type="entry name" value="CALPAIN"/>
</dbReference>
<comment type="caution">
    <text evidence="6">Lacks conserved residue(s) required for the propagation of feature annotation.</text>
</comment>
<dbReference type="Gene3D" id="3.90.70.10">
    <property type="entry name" value="Cysteine proteinases"/>
    <property type="match status" value="1"/>
</dbReference>
<evidence type="ECO:0000256" key="7">
    <source>
        <dbReference type="SAM" id="MobiDB-lite"/>
    </source>
</evidence>
<evidence type="ECO:0000256" key="4">
    <source>
        <dbReference type="ARBA" id="ARBA00022807"/>
    </source>
</evidence>
<gene>
    <name evidence="9" type="ORF">Cvel_8565</name>
</gene>
<proteinExistence type="inferred from homology"/>
<dbReference type="InterPro" id="IPR022684">
    <property type="entry name" value="Calpain_cysteine_protease"/>
</dbReference>